<dbReference type="Pfam" id="PF07963">
    <property type="entry name" value="N_methyl"/>
    <property type="match status" value="1"/>
</dbReference>
<keyword evidence="14" id="KW-1185">Reference proteome</keyword>
<comment type="caution">
    <text evidence="13">The sequence shown here is derived from an EMBL/GenBank/DDBJ whole genome shotgun (WGS) entry which is preliminary data.</text>
</comment>
<name>A0A7W4YPX3_9BURK</name>
<dbReference type="InterPro" id="IPR022346">
    <property type="entry name" value="T2SS_GspH"/>
</dbReference>
<accession>A0A7W4YPX3</accession>
<keyword evidence="5" id="KW-0997">Cell inner membrane</keyword>
<keyword evidence="6 11" id="KW-0812">Transmembrane</keyword>
<evidence type="ECO:0000256" key="11">
    <source>
        <dbReference type="SAM" id="Phobius"/>
    </source>
</evidence>
<evidence type="ECO:0000313" key="13">
    <source>
        <dbReference type="EMBL" id="MBB3005832.1"/>
    </source>
</evidence>
<evidence type="ECO:0000256" key="8">
    <source>
        <dbReference type="ARBA" id="ARBA00023136"/>
    </source>
</evidence>
<dbReference type="GO" id="GO:0015627">
    <property type="term" value="C:type II protein secretion system complex"/>
    <property type="evidence" value="ECO:0007669"/>
    <property type="project" value="InterPro"/>
</dbReference>
<comment type="similarity">
    <text evidence="9">Belongs to the GSP H family.</text>
</comment>
<dbReference type="EMBL" id="JACHWF010000001">
    <property type="protein sequence ID" value="MBB3005832.1"/>
    <property type="molecule type" value="Genomic_DNA"/>
</dbReference>
<dbReference type="GO" id="GO:0015628">
    <property type="term" value="P:protein secretion by the type II secretion system"/>
    <property type="evidence" value="ECO:0007669"/>
    <property type="project" value="InterPro"/>
</dbReference>
<evidence type="ECO:0000256" key="6">
    <source>
        <dbReference type="ARBA" id="ARBA00022692"/>
    </source>
</evidence>
<keyword evidence="8 11" id="KW-0472">Membrane</keyword>
<evidence type="ECO:0000256" key="3">
    <source>
        <dbReference type="ARBA" id="ARBA00022475"/>
    </source>
</evidence>
<feature type="transmembrane region" description="Helical" evidence="11">
    <location>
        <begin position="21"/>
        <end position="44"/>
    </location>
</feature>
<reference evidence="13 14" key="1">
    <citation type="submission" date="2020-08" db="EMBL/GenBank/DDBJ databases">
        <title>Genomic Encyclopedia of Type Strains, Phase IV (KMG-V): Genome sequencing to study the core and pangenomes of soil and plant-associated prokaryotes.</title>
        <authorList>
            <person name="Whitman W."/>
        </authorList>
    </citation>
    <scope>NUCLEOTIDE SEQUENCE [LARGE SCALE GENOMIC DNA]</scope>
    <source>
        <strain evidence="13 14">SLV-2362</strain>
    </source>
</reference>
<evidence type="ECO:0000259" key="12">
    <source>
        <dbReference type="Pfam" id="PF12019"/>
    </source>
</evidence>
<evidence type="ECO:0000256" key="1">
    <source>
        <dbReference type="ARBA" id="ARBA00004377"/>
    </source>
</evidence>
<protein>
    <recommendedName>
        <fullName evidence="2">Type II secretion system protein H</fullName>
    </recommendedName>
    <alternativeName>
        <fullName evidence="10">General secretion pathway protein H</fullName>
    </alternativeName>
</protein>
<keyword evidence="3" id="KW-1003">Cell membrane</keyword>
<evidence type="ECO:0000313" key="14">
    <source>
        <dbReference type="Proteomes" id="UP000578036"/>
    </source>
</evidence>
<comment type="subcellular location">
    <subcellularLocation>
        <location evidence="1">Cell inner membrane</location>
        <topology evidence="1">Single-pass membrane protein</topology>
    </subcellularLocation>
</comment>
<evidence type="ECO:0000256" key="10">
    <source>
        <dbReference type="ARBA" id="ARBA00030775"/>
    </source>
</evidence>
<sequence>MDIPWDAGRHRRAGGLTLVELVAGLVILGVFTAAAFPLFSGMLARQQVTLAADRLAMSLALARATALSRRVEVTLQPLPGEATLSPGWQLVTAGAGPDQPVVLSVVEPGMPCLSVTLRQTVRGANVLKFLPVGYSRSEQGGFQAATFTLFCRSEQRQVRLGAQGRIRLCTPGRDADCEAAESSEPP</sequence>
<evidence type="ECO:0000256" key="9">
    <source>
        <dbReference type="ARBA" id="ARBA00025772"/>
    </source>
</evidence>
<keyword evidence="7 11" id="KW-1133">Transmembrane helix</keyword>
<dbReference type="GO" id="GO:0005886">
    <property type="term" value="C:plasma membrane"/>
    <property type="evidence" value="ECO:0007669"/>
    <property type="project" value="UniProtKB-SubCell"/>
</dbReference>
<evidence type="ECO:0000256" key="4">
    <source>
        <dbReference type="ARBA" id="ARBA00022481"/>
    </source>
</evidence>
<dbReference type="SUPFAM" id="SSF54523">
    <property type="entry name" value="Pili subunits"/>
    <property type="match status" value="1"/>
</dbReference>
<dbReference type="AlphaFoldDB" id="A0A7W4YPX3"/>
<dbReference type="RefSeq" id="WP_183298479.1">
    <property type="nucleotide sequence ID" value="NZ_JACHWF010000001.1"/>
</dbReference>
<dbReference type="PROSITE" id="PS00409">
    <property type="entry name" value="PROKAR_NTER_METHYL"/>
    <property type="match status" value="1"/>
</dbReference>
<organism evidence="13 14">
    <name type="scientific">Cupriavidus alkaliphilus</name>
    <dbReference type="NCBI Taxonomy" id="942866"/>
    <lineage>
        <taxon>Bacteria</taxon>
        <taxon>Pseudomonadati</taxon>
        <taxon>Pseudomonadota</taxon>
        <taxon>Betaproteobacteria</taxon>
        <taxon>Burkholderiales</taxon>
        <taxon>Burkholderiaceae</taxon>
        <taxon>Cupriavidus</taxon>
    </lineage>
</organism>
<proteinExistence type="inferred from homology"/>
<dbReference type="InterPro" id="IPR045584">
    <property type="entry name" value="Pilin-like"/>
</dbReference>
<evidence type="ECO:0000256" key="5">
    <source>
        <dbReference type="ARBA" id="ARBA00022519"/>
    </source>
</evidence>
<keyword evidence="4" id="KW-0488">Methylation</keyword>
<dbReference type="Gene3D" id="3.55.40.10">
    <property type="entry name" value="minor pseudopilin epsh domain"/>
    <property type="match status" value="1"/>
</dbReference>
<evidence type="ECO:0000256" key="2">
    <source>
        <dbReference type="ARBA" id="ARBA00021549"/>
    </source>
</evidence>
<gene>
    <name evidence="13" type="ORF">FHX61_000448</name>
</gene>
<feature type="domain" description="General secretion pathway GspH" evidence="12">
    <location>
        <begin position="51"/>
        <end position="164"/>
    </location>
</feature>
<dbReference type="Proteomes" id="UP000578036">
    <property type="component" value="Unassembled WGS sequence"/>
</dbReference>
<dbReference type="InterPro" id="IPR012902">
    <property type="entry name" value="N_methyl_site"/>
</dbReference>
<dbReference type="Pfam" id="PF12019">
    <property type="entry name" value="GspH"/>
    <property type="match status" value="1"/>
</dbReference>
<evidence type="ECO:0000256" key="7">
    <source>
        <dbReference type="ARBA" id="ARBA00022989"/>
    </source>
</evidence>